<dbReference type="GO" id="GO:0000786">
    <property type="term" value="C:nucleosome"/>
    <property type="evidence" value="ECO:0007669"/>
    <property type="project" value="UniProtKB-KW"/>
</dbReference>
<feature type="domain" description="Core Histone H2A/H2B/H3" evidence="16">
    <location>
        <begin position="54"/>
        <end position="134"/>
    </location>
</feature>
<evidence type="ECO:0000256" key="4">
    <source>
        <dbReference type="ARBA" id="ARBA00006846"/>
    </source>
</evidence>
<dbReference type="FunFam" id="1.10.20.10:FF:000044">
    <property type="entry name" value="Histone H3.3"/>
    <property type="match status" value="1"/>
</dbReference>
<dbReference type="CDD" id="cd22911">
    <property type="entry name" value="HFD_H3"/>
    <property type="match status" value="1"/>
</dbReference>
<comment type="subunit">
    <text evidence="6">The nucleosome is a histone octamer containing two molecules each of H2A, H2B, H3 and H4 assembled in one H3-H4 heterotetramer and two H2A-H2B heterodimers. The octamer wraps approximately 147 bp of DNA.</text>
</comment>
<evidence type="ECO:0000256" key="13">
    <source>
        <dbReference type="ARBA" id="ARBA00023242"/>
    </source>
</evidence>
<dbReference type="InterPro" id="IPR000164">
    <property type="entry name" value="Histone_H3/CENP-A"/>
</dbReference>
<dbReference type="GO" id="GO:0045087">
    <property type="term" value="P:innate immune response"/>
    <property type="evidence" value="ECO:0007669"/>
    <property type="project" value="UniProtKB-ARBA"/>
</dbReference>
<dbReference type="InterPro" id="IPR055333">
    <property type="entry name" value="HISTONE_H2B_site"/>
</dbReference>
<evidence type="ECO:0000256" key="15">
    <source>
        <dbReference type="SAM" id="MobiDB-lite"/>
    </source>
</evidence>
<dbReference type="PROSITE" id="PS00322">
    <property type="entry name" value="HISTONE_H3_1"/>
    <property type="match status" value="1"/>
</dbReference>
<dbReference type="PRINTS" id="PR00622">
    <property type="entry name" value="HISTONEH3"/>
</dbReference>
<feature type="domain" description="Core Histone H2A/H2B/H3" evidence="16">
    <location>
        <begin position="203"/>
        <end position="290"/>
    </location>
</feature>
<accession>A0A0V1MHP0</accession>
<proteinExistence type="inferred from homology"/>
<evidence type="ECO:0000256" key="7">
    <source>
        <dbReference type="ARBA" id="ARBA00022454"/>
    </source>
</evidence>
<dbReference type="AlphaFoldDB" id="A0A0V1MHP0"/>
<comment type="function">
    <text evidence="1">Core component of nucleosome. Nucleosomes wrap and compact DNA into chromatin, limiting DNA accessibility to the cellular machineries which require DNA as a template. Histones thereby play a central role in transcription regulation, DNA repair, DNA replication and chromosomal stability. DNA accessibility is regulated via a complex set of post-translational modifications of histones, also called histone code, and nucleosome remodeling.</text>
</comment>
<dbReference type="SMART" id="SM00428">
    <property type="entry name" value="H3"/>
    <property type="match status" value="1"/>
</dbReference>
<protein>
    <submittedName>
        <fullName evidence="17">Histone H3</fullName>
    </submittedName>
</protein>
<dbReference type="GO" id="GO:0003677">
    <property type="term" value="F:DNA binding"/>
    <property type="evidence" value="ECO:0007669"/>
    <property type="project" value="UniProtKB-KW"/>
</dbReference>
<evidence type="ECO:0000313" key="18">
    <source>
        <dbReference type="Proteomes" id="UP000054843"/>
    </source>
</evidence>
<dbReference type="InterPro" id="IPR009072">
    <property type="entry name" value="Histone-fold"/>
</dbReference>
<evidence type="ECO:0000256" key="11">
    <source>
        <dbReference type="ARBA" id="ARBA00022990"/>
    </source>
</evidence>
<organism evidence="17 18">
    <name type="scientific">Trichinella papuae</name>
    <dbReference type="NCBI Taxonomy" id="268474"/>
    <lineage>
        <taxon>Eukaryota</taxon>
        <taxon>Metazoa</taxon>
        <taxon>Ecdysozoa</taxon>
        <taxon>Nematoda</taxon>
        <taxon>Enoplea</taxon>
        <taxon>Dorylaimia</taxon>
        <taxon>Trichinellida</taxon>
        <taxon>Trichinellidae</taxon>
        <taxon>Trichinella</taxon>
    </lineage>
</organism>
<feature type="region of interest" description="Disordered" evidence="15">
    <location>
        <begin position="42"/>
        <end position="68"/>
    </location>
</feature>
<keyword evidence="11" id="KW-0007">Acetylation</keyword>
<dbReference type="Pfam" id="PF00125">
    <property type="entry name" value="Histone"/>
    <property type="match status" value="2"/>
</dbReference>
<name>A0A0V1MHP0_9BILA</name>
<sequence>MIRHQALLVDHVFCSLYKSAIEYIQSSLKFLEIVNDMPPKTPVKGIKKAGKAQKVAKSGDRKRRRSRKESFASYIYKVLKQVHPDTGISSKAMSIMNSFVNDIFDRIAAESSRLAHYNHRNTISSREIQTAVRLLLPGELSKHAVSEGTKAVTKYTSANMARTKQTARKSTGGKAPRKQLATKAARKSAPSAGGVKKPHRYRPGTVALREIRRYQKSTELLIRKLPFQRLVREVAQDYKTDLRFQSSAVLALQEAAEAYLVGLFEDTNLCAIHAKRVTIMPKDIQLARRIRGERA</sequence>
<gene>
    <name evidence="17" type="ORF">T10_11699</name>
</gene>
<evidence type="ECO:0000259" key="16">
    <source>
        <dbReference type="Pfam" id="PF00125"/>
    </source>
</evidence>
<dbReference type="Gene3D" id="1.10.20.10">
    <property type="entry name" value="Histone, subunit A"/>
    <property type="match status" value="2"/>
</dbReference>
<evidence type="ECO:0000256" key="5">
    <source>
        <dbReference type="ARBA" id="ARBA00010343"/>
    </source>
</evidence>
<keyword evidence="12" id="KW-0238">DNA-binding</keyword>
<dbReference type="FunFam" id="1.10.20.10:FF:000078">
    <property type="entry name" value="Histone H3"/>
    <property type="match status" value="1"/>
</dbReference>
<evidence type="ECO:0000256" key="10">
    <source>
        <dbReference type="ARBA" id="ARBA00022843"/>
    </source>
</evidence>
<dbReference type="PROSITE" id="PS00357">
    <property type="entry name" value="HISTONE_H2B"/>
    <property type="match status" value="1"/>
</dbReference>
<keyword evidence="7" id="KW-0158">Chromosome</keyword>
<keyword evidence="9" id="KW-1017">Isopeptide bond</keyword>
<keyword evidence="14" id="KW-0544">Nucleosome core</keyword>
<dbReference type="CDD" id="cd22910">
    <property type="entry name" value="HFD_H2B"/>
    <property type="match status" value="1"/>
</dbReference>
<dbReference type="SMART" id="SM00427">
    <property type="entry name" value="H2B"/>
    <property type="match status" value="1"/>
</dbReference>
<dbReference type="Proteomes" id="UP000054843">
    <property type="component" value="Unassembled WGS sequence"/>
</dbReference>
<dbReference type="PANTHER" id="PTHR11426">
    <property type="entry name" value="HISTONE H3"/>
    <property type="match status" value="1"/>
</dbReference>
<evidence type="ECO:0000313" key="17">
    <source>
        <dbReference type="EMBL" id="KRZ71287.1"/>
    </source>
</evidence>
<dbReference type="PROSITE" id="PS00959">
    <property type="entry name" value="HISTONE_H3_2"/>
    <property type="match status" value="1"/>
</dbReference>
<keyword evidence="13" id="KW-0539">Nucleus</keyword>
<comment type="similarity">
    <text evidence="5">Belongs to the histone H3 family.</text>
</comment>
<comment type="similarity">
    <text evidence="4">Belongs to the histone H2B family.</text>
</comment>
<dbReference type="SUPFAM" id="SSF47113">
    <property type="entry name" value="Histone-fold"/>
    <property type="match status" value="2"/>
</dbReference>
<dbReference type="FunFam" id="1.10.20.10:FF:000016">
    <property type="entry name" value="Histone H2B"/>
    <property type="match status" value="1"/>
</dbReference>
<dbReference type="GO" id="GO:0005634">
    <property type="term" value="C:nucleus"/>
    <property type="evidence" value="ECO:0007669"/>
    <property type="project" value="UniProtKB-SubCell"/>
</dbReference>
<feature type="region of interest" description="Disordered" evidence="15">
    <location>
        <begin position="161"/>
        <end position="201"/>
    </location>
</feature>
<evidence type="ECO:0000256" key="3">
    <source>
        <dbReference type="ARBA" id="ARBA00004286"/>
    </source>
</evidence>
<evidence type="ECO:0000256" key="6">
    <source>
        <dbReference type="ARBA" id="ARBA00011538"/>
    </source>
</evidence>
<evidence type="ECO:0000256" key="2">
    <source>
        <dbReference type="ARBA" id="ARBA00004123"/>
    </source>
</evidence>
<dbReference type="STRING" id="268474.A0A0V1MHP0"/>
<evidence type="ECO:0000256" key="9">
    <source>
        <dbReference type="ARBA" id="ARBA00022499"/>
    </source>
</evidence>
<evidence type="ECO:0000256" key="12">
    <source>
        <dbReference type="ARBA" id="ARBA00023125"/>
    </source>
</evidence>
<comment type="subcellular location">
    <subcellularLocation>
        <location evidence="3">Chromosome</location>
    </subcellularLocation>
    <subcellularLocation>
        <location evidence="2">Nucleus</location>
    </subcellularLocation>
</comment>
<evidence type="ECO:0000256" key="1">
    <source>
        <dbReference type="ARBA" id="ARBA00002001"/>
    </source>
</evidence>
<comment type="caution">
    <text evidence="17">The sequence shown here is derived from an EMBL/GenBank/DDBJ whole genome shotgun (WGS) entry which is preliminary data.</text>
</comment>
<evidence type="ECO:0000256" key="14">
    <source>
        <dbReference type="ARBA" id="ARBA00023269"/>
    </source>
</evidence>
<reference evidence="17 18" key="1">
    <citation type="submission" date="2015-01" db="EMBL/GenBank/DDBJ databases">
        <title>Evolution of Trichinella species and genotypes.</title>
        <authorList>
            <person name="Korhonen P.K."/>
            <person name="Edoardo P."/>
            <person name="Giuseppe L.R."/>
            <person name="Gasser R.B."/>
        </authorList>
    </citation>
    <scope>NUCLEOTIDE SEQUENCE [LARGE SCALE GENOMIC DNA]</scope>
    <source>
        <strain evidence="17">ISS1980</strain>
    </source>
</reference>
<dbReference type="GO" id="GO:0030527">
    <property type="term" value="F:structural constituent of chromatin"/>
    <property type="evidence" value="ECO:0007669"/>
    <property type="project" value="InterPro"/>
</dbReference>
<dbReference type="EMBL" id="JYDO01000099">
    <property type="protein sequence ID" value="KRZ71287.1"/>
    <property type="molecule type" value="Genomic_DNA"/>
</dbReference>
<keyword evidence="8" id="KW-0488">Methylation</keyword>
<dbReference type="GO" id="GO:0046982">
    <property type="term" value="F:protein heterodimerization activity"/>
    <property type="evidence" value="ECO:0007669"/>
    <property type="project" value="InterPro"/>
</dbReference>
<dbReference type="InterPro" id="IPR000558">
    <property type="entry name" value="Histone_H2B"/>
</dbReference>
<dbReference type="InterPro" id="IPR007125">
    <property type="entry name" value="H2A/H2B/H3"/>
</dbReference>
<keyword evidence="18" id="KW-1185">Reference proteome</keyword>
<keyword evidence="10" id="KW-0832">Ubl conjugation</keyword>
<evidence type="ECO:0000256" key="8">
    <source>
        <dbReference type="ARBA" id="ARBA00022481"/>
    </source>
</evidence>